<reference evidence="1" key="1">
    <citation type="submission" date="2011-10" db="EMBL/GenBank/DDBJ databases">
        <authorList>
            <person name="Genoscope - CEA"/>
        </authorList>
    </citation>
    <scope>NUCLEOTIDE SEQUENCE</scope>
</reference>
<dbReference type="SFLD" id="SFLDG01129">
    <property type="entry name" value="C1.5:_HAD__Beta-PGM__Phosphata"/>
    <property type="match status" value="1"/>
</dbReference>
<evidence type="ECO:0000313" key="2">
    <source>
        <dbReference type="EMBL" id="CCE79062.1"/>
    </source>
</evidence>
<dbReference type="Proteomes" id="UP000005222">
    <property type="component" value="Chromosome C"/>
</dbReference>
<dbReference type="Gene3D" id="1.10.150.240">
    <property type="entry name" value="Putative phosphatase, domain 2"/>
    <property type="match status" value="1"/>
</dbReference>
<dbReference type="Proteomes" id="UP000005222">
    <property type="component" value="Chromosome D"/>
</dbReference>
<dbReference type="SFLD" id="SFLDS00003">
    <property type="entry name" value="Haloacid_Dehalogenase"/>
    <property type="match status" value="1"/>
</dbReference>
<proteinExistence type="predicted"/>
<organism evidence="1 3">
    <name type="scientific">Pichia sorbitophila (strain ATCC MYA-4447 / BCRC 22081 / CBS 7064 / NBRC 10061 / NRRL Y-12695)</name>
    <name type="common">Hybrid yeast</name>
    <dbReference type="NCBI Taxonomy" id="559304"/>
    <lineage>
        <taxon>Eukaryota</taxon>
        <taxon>Fungi</taxon>
        <taxon>Dikarya</taxon>
        <taxon>Ascomycota</taxon>
        <taxon>Saccharomycotina</taxon>
        <taxon>Pichiomycetes</taxon>
        <taxon>Debaryomycetaceae</taxon>
        <taxon>Millerozyma</taxon>
    </lineage>
</organism>
<dbReference type="OrthoDB" id="40579at2759"/>
<gene>
    <name evidence="1" type="primary">Piso0_001099</name>
    <name evidence="1" type="ORF">GNLVRS01_PISO0C10870g</name>
    <name evidence="2" type="ORF">GNLVRS01_PISO0D10937g</name>
</gene>
<dbReference type="OMA" id="IWCPHPG"/>
<dbReference type="PANTHER" id="PTHR18901:SF38">
    <property type="entry name" value="PSEUDOURIDINE-5'-PHOSPHATASE"/>
    <property type="match status" value="1"/>
</dbReference>
<evidence type="ECO:0000313" key="1">
    <source>
        <dbReference type="EMBL" id="CCE78476.1"/>
    </source>
</evidence>
<dbReference type="FunCoup" id="G8YSD9">
    <property type="interactions" value="290"/>
</dbReference>
<name>G8YSD9_PICSO</name>
<dbReference type="Gene3D" id="3.40.50.1000">
    <property type="entry name" value="HAD superfamily/HAD-like"/>
    <property type="match status" value="1"/>
</dbReference>
<dbReference type="FunFam" id="1.10.150.240:FF:000001">
    <property type="entry name" value="Haloacid dehalogenase-like hydrolase domain"/>
    <property type="match status" value="1"/>
</dbReference>
<dbReference type="eggNOG" id="KOG2914">
    <property type="taxonomic scope" value="Eukaryota"/>
</dbReference>
<dbReference type="STRING" id="559304.G8YSD9"/>
<dbReference type="EMBL" id="FO082057">
    <property type="protein sequence ID" value="CCE78476.1"/>
    <property type="molecule type" value="Genomic_DNA"/>
</dbReference>
<dbReference type="EMBL" id="FO082056">
    <property type="protein sequence ID" value="CCE79062.1"/>
    <property type="molecule type" value="Genomic_DNA"/>
</dbReference>
<dbReference type="InterPro" id="IPR036412">
    <property type="entry name" value="HAD-like_sf"/>
</dbReference>
<sequence length="246" mass="27680">MRLTHNRRKAIKACLFDMDGTLINSEDIYTACTNALLADFGKGPFTWEKKMKVQGRPGPEAARIIVEDFELPVKPEEFQQLAMKKQETLWKECGFLPGALELLKYLHGKRVPMALGTSSNSVNFDRKTSHLREGFDLFGKHIVKGDDERIGKDRGKPNPDIWFVCLESLNNDRLSQGLDPIAMDECLIFEDGIPGVKSAVAADSHVIWIPDENVIRLLQGEEKEIIGDNGEILPSLLHFDLAKYSL</sequence>
<keyword evidence="3" id="KW-1185">Reference proteome</keyword>
<dbReference type="GO" id="GO:0016791">
    <property type="term" value="F:phosphatase activity"/>
    <property type="evidence" value="ECO:0007669"/>
    <property type="project" value="TreeGrafter"/>
</dbReference>
<reference evidence="3" key="2">
    <citation type="journal article" date="2012" name="G3 (Bethesda)">
        <title>Pichia sorbitophila, an interspecies yeast hybrid reveals early steps of genome resolution following polyploidization.</title>
        <authorList>
            <person name="Leh Louis V."/>
            <person name="Despons L."/>
            <person name="Friedrich A."/>
            <person name="Martin T."/>
            <person name="Durrens P."/>
            <person name="Casaregola S."/>
            <person name="Neuveglise C."/>
            <person name="Fairhead C."/>
            <person name="Marck C."/>
            <person name="Cruz J.A."/>
            <person name="Straub M.L."/>
            <person name="Kugler V."/>
            <person name="Sacerdot C."/>
            <person name="Uzunov Z."/>
            <person name="Thierry A."/>
            <person name="Weiss S."/>
            <person name="Bleykasten C."/>
            <person name="De Montigny J."/>
            <person name="Jacques N."/>
            <person name="Jung P."/>
            <person name="Lemaire M."/>
            <person name="Mallet S."/>
            <person name="Morel G."/>
            <person name="Richard G.F."/>
            <person name="Sarkar A."/>
            <person name="Savel G."/>
            <person name="Schacherer J."/>
            <person name="Seret M.L."/>
            <person name="Talla E."/>
            <person name="Samson G."/>
            <person name="Jubin C."/>
            <person name="Poulain J."/>
            <person name="Vacherie B."/>
            <person name="Barbe V."/>
            <person name="Pelletier E."/>
            <person name="Sherman D.J."/>
            <person name="Westhof E."/>
            <person name="Weissenbach J."/>
            <person name="Baret P.V."/>
            <person name="Wincker P."/>
            <person name="Gaillardin C."/>
            <person name="Dujon B."/>
            <person name="Souciet J.L."/>
        </authorList>
    </citation>
    <scope>NUCLEOTIDE SEQUENCE [LARGE SCALE GENOMIC DNA]</scope>
    <source>
        <strain evidence="3">ATCC MYA-4447 / BCRC 22081 / CBS 7064 / NBRC 10061 / NRRL Y-12695</strain>
    </source>
</reference>
<protein>
    <submittedName>
        <fullName evidence="1">Piso0_001099 protein</fullName>
    </submittedName>
</protein>
<dbReference type="InterPro" id="IPR023214">
    <property type="entry name" value="HAD_sf"/>
</dbReference>
<accession>G8YSD9</accession>
<dbReference type="InParanoid" id="G8YSD9"/>
<evidence type="ECO:0000313" key="3">
    <source>
        <dbReference type="Proteomes" id="UP000005222"/>
    </source>
</evidence>
<dbReference type="InterPro" id="IPR023198">
    <property type="entry name" value="PGP-like_dom2"/>
</dbReference>
<dbReference type="HOGENOM" id="CLU_045011_13_0_1"/>
<dbReference type="SUPFAM" id="SSF56784">
    <property type="entry name" value="HAD-like"/>
    <property type="match status" value="1"/>
</dbReference>
<dbReference type="PANTHER" id="PTHR18901">
    <property type="entry name" value="2-DEOXYGLUCOSE-6-PHOSPHATE PHOSPHATASE 2"/>
    <property type="match status" value="1"/>
</dbReference>
<dbReference type="AlphaFoldDB" id="G8YSD9"/>
<dbReference type="Pfam" id="PF00702">
    <property type="entry name" value="Hydrolase"/>
    <property type="match status" value="1"/>
</dbReference>